<dbReference type="STRING" id="1618574.UT24_C0003G0077"/>
<dbReference type="EMBL" id="LBWB01000003">
    <property type="protein sequence ID" value="KKR01670.1"/>
    <property type="molecule type" value="Genomic_DNA"/>
</dbReference>
<accession>A0A0G0PU07</accession>
<sequence length="215" mass="25386">MVKDLAQQYYWKGLTENYQRLMDRRALWKDVDIIVNREAENVAVEPRLQKLEKIIGEANTRRELNQAKERYAEIPREKLTEPQRLERYDRLGTNLSTIETVMTQTEEEATLLGHRPFITSEEARERNANALLRSARAEGISSAGGSMIGKSNVRYRTNTEPQPFIIREYPVQYDPRSQTWSEVSRFRVYREDTGEFIGQFSERPTARQIRERWRS</sequence>
<reference evidence="1 2" key="1">
    <citation type="journal article" date="2015" name="Nature">
        <title>rRNA introns, odd ribosomes, and small enigmatic genomes across a large radiation of phyla.</title>
        <authorList>
            <person name="Brown C.T."/>
            <person name="Hug L.A."/>
            <person name="Thomas B.C."/>
            <person name="Sharon I."/>
            <person name="Castelle C.J."/>
            <person name="Singh A."/>
            <person name="Wilkins M.J."/>
            <person name="Williams K.H."/>
            <person name="Banfield J.F."/>
        </authorList>
    </citation>
    <scope>NUCLEOTIDE SEQUENCE [LARGE SCALE GENOMIC DNA]</scope>
</reference>
<name>A0A0G0PU07_9BACT</name>
<proteinExistence type="predicted"/>
<dbReference type="Proteomes" id="UP000033881">
    <property type="component" value="Unassembled WGS sequence"/>
</dbReference>
<protein>
    <submittedName>
        <fullName evidence="1">Uncharacterized protein</fullName>
    </submittedName>
</protein>
<dbReference type="AlphaFoldDB" id="A0A0G0PU07"/>
<organism evidence="1 2">
    <name type="scientific">Candidatus Woesebacteria bacterium GW2011_GWB1_39_12</name>
    <dbReference type="NCBI Taxonomy" id="1618574"/>
    <lineage>
        <taxon>Bacteria</taxon>
        <taxon>Candidatus Woeseibacteriota</taxon>
    </lineage>
</organism>
<comment type="caution">
    <text evidence="1">The sequence shown here is derived from an EMBL/GenBank/DDBJ whole genome shotgun (WGS) entry which is preliminary data.</text>
</comment>
<evidence type="ECO:0000313" key="1">
    <source>
        <dbReference type="EMBL" id="KKR01670.1"/>
    </source>
</evidence>
<evidence type="ECO:0000313" key="2">
    <source>
        <dbReference type="Proteomes" id="UP000033881"/>
    </source>
</evidence>
<gene>
    <name evidence="1" type="ORF">UT24_C0003G0077</name>
</gene>